<dbReference type="Proteomes" id="UP000001784">
    <property type="component" value="Chromosome"/>
</dbReference>
<gene>
    <name evidence="2" type="ordered locus">Sfum_2828</name>
</gene>
<dbReference type="InterPro" id="IPR021124">
    <property type="entry name" value="CRISPR-assoc_prot_Cas5"/>
</dbReference>
<dbReference type="Pfam" id="PF09704">
    <property type="entry name" value="Cas_Cas5d"/>
    <property type="match status" value="1"/>
</dbReference>
<dbReference type="HOGENOM" id="CLU_1309580_0_0_7"/>
<dbReference type="AlphaFoldDB" id="A0LM54"/>
<proteinExistence type="predicted"/>
<dbReference type="InParanoid" id="A0LM54"/>
<dbReference type="EMBL" id="CP000478">
    <property type="protein sequence ID" value="ABK18506.1"/>
    <property type="molecule type" value="Genomic_DNA"/>
</dbReference>
<evidence type="ECO:0000313" key="2">
    <source>
        <dbReference type="EMBL" id="ABK18506.1"/>
    </source>
</evidence>
<dbReference type="CDD" id="cd09693">
    <property type="entry name" value="Cas5_I"/>
    <property type="match status" value="1"/>
</dbReference>
<sequence>MGDTQPLPGARHGAGAEQERGGRPALRRGDLAALRMGVRVDREGLLRKDFQTAQNVIVAGGGSVGDLVSNRYFLSDAAFLVGLEGDFMLLHRLHASLAHPRWPVFLGRKSYVPSIPPYIKNGLLEGAELMSALASFTPLISVEELAARRKRVESGRRVERTRFVLESASPTHEIRRDQPMSFALGQRVFHDRFVVTEYLDVFRWTGKGGQ</sequence>
<dbReference type="KEGG" id="sfu:Sfum_2828"/>
<dbReference type="GO" id="GO:0043571">
    <property type="term" value="P:maintenance of CRISPR repeat elements"/>
    <property type="evidence" value="ECO:0007669"/>
    <property type="project" value="InterPro"/>
</dbReference>
<dbReference type="STRING" id="335543.Sfum_2828"/>
<dbReference type="eggNOG" id="ENOG502ZBPB">
    <property type="taxonomic scope" value="Bacteria"/>
</dbReference>
<evidence type="ECO:0000313" key="3">
    <source>
        <dbReference type="Proteomes" id="UP000001784"/>
    </source>
</evidence>
<name>A0LM54_SYNFM</name>
<organism evidence="2 3">
    <name type="scientific">Syntrophobacter fumaroxidans (strain DSM 10017 / MPOB)</name>
    <dbReference type="NCBI Taxonomy" id="335543"/>
    <lineage>
        <taxon>Bacteria</taxon>
        <taxon>Pseudomonadati</taxon>
        <taxon>Thermodesulfobacteriota</taxon>
        <taxon>Syntrophobacteria</taxon>
        <taxon>Syntrophobacterales</taxon>
        <taxon>Syntrophobacteraceae</taxon>
        <taxon>Syntrophobacter</taxon>
    </lineage>
</organism>
<feature type="region of interest" description="Disordered" evidence="1">
    <location>
        <begin position="1"/>
        <end position="23"/>
    </location>
</feature>
<reference evidence="2 3" key="1">
    <citation type="submission" date="2006-10" db="EMBL/GenBank/DDBJ databases">
        <title>Complete sequence of Syntrophobacter fumaroxidans MPOB.</title>
        <authorList>
            <consortium name="US DOE Joint Genome Institute"/>
            <person name="Copeland A."/>
            <person name="Lucas S."/>
            <person name="Lapidus A."/>
            <person name="Barry K."/>
            <person name="Detter J.C."/>
            <person name="Glavina del Rio T."/>
            <person name="Hammon N."/>
            <person name="Israni S."/>
            <person name="Pitluck S."/>
            <person name="Goltsman E.G."/>
            <person name="Martinez M."/>
            <person name="Schmutz J."/>
            <person name="Larimer F."/>
            <person name="Land M."/>
            <person name="Hauser L."/>
            <person name="Kyrpides N."/>
            <person name="Kim E."/>
            <person name="Boone D.R."/>
            <person name="Brockman F."/>
            <person name="Culley D."/>
            <person name="Ferry J."/>
            <person name="Gunsalus R."/>
            <person name="McInerney M.J."/>
            <person name="Morrison M."/>
            <person name="Plugge C."/>
            <person name="Rohlin L."/>
            <person name="Scholten J."/>
            <person name="Sieber J."/>
            <person name="Stams A.J.M."/>
            <person name="Worm P."/>
            <person name="Henstra A.M."/>
            <person name="Richardson P."/>
        </authorList>
    </citation>
    <scope>NUCLEOTIDE SEQUENCE [LARGE SCALE GENOMIC DNA]</scope>
    <source>
        <strain evidence="3">DSM 10017 / MPOB</strain>
    </source>
</reference>
<protein>
    <submittedName>
        <fullName evidence="2">Uncharacterized protein</fullName>
    </submittedName>
</protein>
<dbReference type="Gene3D" id="3.30.70.2660">
    <property type="match status" value="1"/>
</dbReference>
<keyword evidence="3" id="KW-1185">Reference proteome</keyword>
<accession>A0LM54</accession>
<evidence type="ECO:0000256" key="1">
    <source>
        <dbReference type="SAM" id="MobiDB-lite"/>
    </source>
</evidence>